<dbReference type="AlphaFoldDB" id="A0AAN8QK75"/>
<evidence type="ECO:0000259" key="3">
    <source>
        <dbReference type="PROSITE" id="PS50238"/>
    </source>
</evidence>
<feature type="compositionally biased region" description="Low complexity" evidence="2">
    <location>
        <begin position="88"/>
        <end position="99"/>
    </location>
</feature>
<sequence length="310" mass="32551">MSPRNIAIVLGPNLLWPRMEGEAALLDMASASSVQVMGVVEPLIQNSSSLFPEEVDFEIPELPGVPDLKMSEPQPSETGKENLARTTSSSSSCASSSSSHSSLCKTVSSASQDSGGLFIIKSGSIGRRTTTWGNPASDPPCSTPLNPTPVQTQNTSPVPSPTLVHNPSPLPSPKLAPGPSLVPSLPPVSVCSPTQKQSPESGSLESILEAPPDSPRAILKITSSYKPRRSFLQHKPPIQSKEQVAITYSKPRAPAPLAPAEAPKTQPQPAPKPLTPVLKKTPSKKGAIRPPQIPPPKPPVLESKQVTSIA</sequence>
<accession>A0AAN8QK75</accession>
<proteinExistence type="predicted"/>
<comment type="caution">
    <text evidence="4">The sequence shown here is derived from an EMBL/GenBank/DDBJ whole genome shotgun (WGS) entry which is preliminary data.</text>
</comment>
<keyword evidence="1" id="KW-0343">GTPase activation</keyword>
<reference evidence="4 5" key="1">
    <citation type="submission" date="2021-04" db="EMBL/GenBank/DDBJ databases">
        <authorList>
            <person name="De Guttry C."/>
            <person name="Zahm M."/>
            <person name="Klopp C."/>
            <person name="Cabau C."/>
            <person name="Louis A."/>
            <person name="Berthelot C."/>
            <person name="Parey E."/>
            <person name="Roest Crollius H."/>
            <person name="Montfort J."/>
            <person name="Robinson-Rechavi M."/>
            <person name="Bucao C."/>
            <person name="Bouchez O."/>
            <person name="Gislard M."/>
            <person name="Lluch J."/>
            <person name="Milhes M."/>
            <person name="Lampietro C."/>
            <person name="Lopez Roques C."/>
            <person name="Donnadieu C."/>
            <person name="Braasch I."/>
            <person name="Desvignes T."/>
            <person name="Postlethwait J."/>
            <person name="Bobe J."/>
            <person name="Wedekind C."/>
            <person name="Guiguen Y."/>
        </authorList>
    </citation>
    <scope>NUCLEOTIDE SEQUENCE [LARGE SCALE GENOMIC DNA]</scope>
    <source>
        <strain evidence="4">Cs_M1</strain>
        <tissue evidence="4">Blood</tissue>
    </source>
</reference>
<keyword evidence="5" id="KW-1185">Reference proteome</keyword>
<dbReference type="Proteomes" id="UP001356427">
    <property type="component" value="Unassembled WGS sequence"/>
</dbReference>
<gene>
    <name evidence="4" type="ORF">J4Q44_G00277990</name>
</gene>
<evidence type="ECO:0000256" key="1">
    <source>
        <dbReference type="ARBA" id="ARBA00022468"/>
    </source>
</evidence>
<organism evidence="4 5">
    <name type="scientific">Coregonus suidteri</name>
    <dbReference type="NCBI Taxonomy" id="861788"/>
    <lineage>
        <taxon>Eukaryota</taxon>
        <taxon>Metazoa</taxon>
        <taxon>Chordata</taxon>
        <taxon>Craniata</taxon>
        <taxon>Vertebrata</taxon>
        <taxon>Euteleostomi</taxon>
        <taxon>Actinopterygii</taxon>
        <taxon>Neopterygii</taxon>
        <taxon>Teleostei</taxon>
        <taxon>Protacanthopterygii</taxon>
        <taxon>Salmoniformes</taxon>
        <taxon>Salmonidae</taxon>
        <taxon>Coregoninae</taxon>
        <taxon>Coregonus</taxon>
    </lineage>
</organism>
<feature type="compositionally biased region" description="Low complexity" evidence="2">
    <location>
        <begin position="177"/>
        <end position="193"/>
    </location>
</feature>
<dbReference type="PANTHER" id="PTHR14130:SF12">
    <property type="entry name" value="BARGIN-RELATED"/>
    <property type="match status" value="1"/>
</dbReference>
<dbReference type="GO" id="GO:0007165">
    <property type="term" value="P:signal transduction"/>
    <property type="evidence" value="ECO:0007669"/>
    <property type="project" value="InterPro"/>
</dbReference>
<evidence type="ECO:0000313" key="4">
    <source>
        <dbReference type="EMBL" id="KAK6301746.1"/>
    </source>
</evidence>
<dbReference type="InterPro" id="IPR008936">
    <property type="entry name" value="Rho_GTPase_activation_prot"/>
</dbReference>
<dbReference type="Gene3D" id="1.10.555.10">
    <property type="entry name" value="Rho GTPase activation protein"/>
    <property type="match status" value="1"/>
</dbReference>
<dbReference type="GO" id="GO:0005829">
    <property type="term" value="C:cytosol"/>
    <property type="evidence" value="ECO:0007669"/>
    <property type="project" value="TreeGrafter"/>
</dbReference>
<dbReference type="InterPro" id="IPR047165">
    <property type="entry name" value="RHG17/44/SH3BP1-like"/>
</dbReference>
<feature type="region of interest" description="Disordered" evidence="2">
    <location>
        <begin position="128"/>
        <end position="310"/>
    </location>
</feature>
<dbReference type="PROSITE" id="PS50238">
    <property type="entry name" value="RHOGAP"/>
    <property type="match status" value="1"/>
</dbReference>
<feature type="compositionally biased region" description="Polar residues" evidence="2">
    <location>
        <begin position="143"/>
        <end position="157"/>
    </location>
</feature>
<name>A0AAN8QK75_9TELE</name>
<protein>
    <recommendedName>
        <fullName evidence="3">Rho-GAP domain-containing protein</fullName>
    </recommendedName>
</protein>
<feature type="compositionally biased region" description="Polar residues" evidence="2">
    <location>
        <begin position="194"/>
        <end position="204"/>
    </location>
</feature>
<evidence type="ECO:0000313" key="5">
    <source>
        <dbReference type="Proteomes" id="UP001356427"/>
    </source>
</evidence>
<dbReference type="GO" id="GO:0035020">
    <property type="term" value="P:regulation of Rac protein signal transduction"/>
    <property type="evidence" value="ECO:0007669"/>
    <property type="project" value="TreeGrafter"/>
</dbReference>
<dbReference type="GO" id="GO:0005096">
    <property type="term" value="F:GTPase activator activity"/>
    <property type="evidence" value="ECO:0007669"/>
    <property type="project" value="UniProtKB-KW"/>
</dbReference>
<evidence type="ECO:0000256" key="2">
    <source>
        <dbReference type="SAM" id="MobiDB-lite"/>
    </source>
</evidence>
<dbReference type="EMBL" id="JAGTTL010000026">
    <property type="protein sequence ID" value="KAK6301746.1"/>
    <property type="molecule type" value="Genomic_DNA"/>
</dbReference>
<dbReference type="PANTHER" id="PTHR14130">
    <property type="entry name" value="3BP-1 RELATED RHOGAP"/>
    <property type="match status" value="1"/>
</dbReference>
<dbReference type="SUPFAM" id="SSF48350">
    <property type="entry name" value="GTPase activation domain, GAP"/>
    <property type="match status" value="1"/>
</dbReference>
<dbReference type="GO" id="GO:0032956">
    <property type="term" value="P:regulation of actin cytoskeleton organization"/>
    <property type="evidence" value="ECO:0007669"/>
    <property type="project" value="TreeGrafter"/>
</dbReference>
<feature type="domain" description="Rho-GAP" evidence="3">
    <location>
        <begin position="1"/>
        <end position="51"/>
    </location>
</feature>
<dbReference type="InterPro" id="IPR000198">
    <property type="entry name" value="RhoGAP_dom"/>
</dbReference>
<feature type="region of interest" description="Disordered" evidence="2">
    <location>
        <begin position="61"/>
        <end position="99"/>
    </location>
</feature>